<evidence type="ECO:0000313" key="1">
    <source>
        <dbReference type="EMBL" id="MBC3942989.1"/>
    </source>
</evidence>
<proteinExistence type="predicted"/>
<accession>A0ABR7ARB2</accession>
<dbReference type="Proteomes" id="UP000597613">
    <property type="component" value="Unassembled WGS sequence"/>
</dbReference>
<dbReference type="EMBL" id="JACONT010000037">
    <property type="protein sequence ID" value="MBC3942989.1"/>
    <property type="molecule type" value="Genomic_DNA"/>
</dbReference>
<comment type="caution">
    <text evidence="1">The sequence shown here is derived from an EMBL/GenBank/DDBJ whole genome shotgun (WGS) entry which is preliminary data.</text>
</comment>
<protein>
    <submittedName>
        <fullName evidence="1">Uncharacterized protein</fullName>
    </submittedName>
</protein>
<sequence length="84" mass="8976">MMTVKDPRSSSSIEIGAEIVTIAVVHESSSSADASDHSRVFRPAPWFPKRDVSFRQGLAVRADRHGLLPELGSDGVASGKDDLA</sequence>
<dbReference type="RefSeq" id="WP_187504631.1">
    <property type="nucleotide sequence ID" value="NZ_CP162536.1"/>
</dbReference>
<keyword evidence="2" id="KW-1185">Reference proteome</keyword>
<evidence type="ECO:0000313" key="2">
    <source>
        <dbReference type="Proteomes" id="UP000597613"/>
    </source>
</evidence>
<name>A0ABR7ARB2_9SPHN</name>
<gene>
    <name evidence="1" type="ORF">H8S47_15040</name>
</gene>
<reference evidence="1 2" key="1">
    <citation type="submission" date="2020-08" db="EMBL/GenBank/DDBJ databases">
        <title>Putative novel bacterial strains isolated from necrotic wheat leaf tissues caused by Xanthomonas translucens.</title>
        <authorList>
            <person name="Tambong J.T."/>
        </authorList>
    </citation>
    <scope>NUCLEOTIDE SEQUENCE [LARGE SCALE GENOMIC DNA]</scope>
    <source>
        <strain evidence="2">DOAB 1063</strain>
    </source>
</reference>
<organism evidence="1 2">
    <name type="scientific">Sphingomonas albertensis</name>
    <dbReference type="NCBI Taxonomy" id="2762591"/>
    <lineage>
        <taxon>Bacteria</taxon>
        <taxon>Pseudomonadati</taxon>
        <taxon>Pseudomonadota</taxon>
        <taxon>Alphaproteobacteria</taxon>
        <taxon>Sphingomonadales</taxon>
        <taxon>Sphingomonadaceae</taxon>
        <taxon>Sphingomonas</taxon>
    </lineage>
</organism>